<name>A0A1R1XQZ8_9FUNG</name>
<dbReference type="Proteomes" id="UP000187283">
    <property type="component" value="Unassembled WGS sequence"/>
</dbReference>
<sequence>MEVQELRKERALPRDVDMQEVDENYVTRPPIVDLKVPQ</sequence>
<reference evidence="1 2" key="1">
    <citation type="submission" date="2017-01" db="EMBL/GenBank/DDBJ databases">
        <authorList>
            <person name="Mah S.A."/>
            <person name="Swanson W.J."/>
            <person name="Moy G.W."/>
            <person name="Vacquier V.D."/>
        </authorList>
    </citation>
    <scope>NUCLEOTIDE SEQUENCE [LARGE SCALE GENOMIC DNA]</scope>
    <source>
        <strain evidence="1 2">GSMNP</strain>
    </source>
</reference>
<comment type="caution">
    <text evidence="1">The sequence shown here is derived from an EMBL/GenBank/DDBJ whole genome shotgun (WGS) entry which is preliminary data.</text>
</comment>
<organism evidence="1 2">
    <name type="scientific">Smittium culicis</name>
    <dbReference type="NCBI Taxonomy" id="133412"/>
    <lineage>
        <taxon>Eukaryota</taxon>
        <taxon>Fungi</taxon>
        <taxon>Fungi incertae sedis</taxon>
        <taxon>Zoopagomycota</taxon>
        <taxon>Kickxellomycotina</taxon>
        <taxon>Harpellomycetes</taxon>
        <taxon>Harpellales</taxon>
        <taxon>Legeriomycetaceae</taxon>
        <taxon>Smittium</taxon>
    </lineage>
</organism>
<proteinExistence type="predicted"/>
<protein>
    <submittedName>
        <fullName evidence="1">Uncharacterized protein</fullName>
    </submittedName>
</protein>
<evidence type="ECO:0000313" key="1">
    <source>
        <dbReference type="EMBL" id="OMJ17038.1"/>
    </source>
</evidence>
<evidence type="ECO:0000313" key="2">
    <source>
        <dbReference type="Proteomes" id="UP000187283"/>
    </source>
</evidence>
<accession>A0A1R1XQZ8</accession>
<gene>
    <name evidence="1" type="ORF">AYI70_g6225</name>
</gene>
<dbReference type="OrthoDB" id="2400069at2759"/>
<dbReference type="AlphaFoldDB" id="A0A1R1XQZ8"/>
<dbReference type="EMBL" id="LSSN01002155">
    <property type="protein sequence ID" value="OMJ17038.1"/>
    <property type="molecule type" value="Genomic_DNA"/>
</dbReference>
<feature type="non-terminal residue" evidence="1">
    <location>
        <position position="38"/>
    </location>
</feature>
<keyword evidence="2" id="KW-1185">Reference proteome</keyword>